<protein>
    <recommendedName>
        <fullName evidence="2">Tail fiber protein</fullName>
    </recommendedName>
</protein>
<gene>
    <name evidence="1" type="ORF">UFOVP200_28</name>
</gene>
<sequence>MNTDNLILRETENLPLINKEDTLTSAELDGNFIKIYNDFIDLSQTNDPTLVYDIERTYSIDEFATYDGRLWIALNVSTGSTPIVDGVDWLDVFPTVLAHEKNKDTYLDYGGINATSVAEIRAFIDAGLTSTTNLSLTTKTSTSFKIESSTGADIIIPQATNVDAGLLNSTDKVKLNNLSGVNTGDQTLVSLNAENVDNKVTDFTTINNTLYPTTQAVDTYLTAQVPTLVETFIDTSVEHTENKAIDFTTVNDTLYPSVKAVDDHINSKLAGLWDDRGSYDASTNLFPSGGGSGGSGAILKGDIWTINVQGTLGGTVMHVGDTVRALVDTPAQTTSNWALLENAIGYVPENVTNKVTTFSGNTTSDTKYPSVKAVVDNFSSSNIKTILGITTLSGSNTGDQDLSGLMVKSNNLSDLTNTTTARTNLGLGSLATQSGTFSGTSSGTNTGDQTFLNARVQTVTSSATVTPVSTNDLVIITAQAAGLTLANPTGTFTEGQALMIRIKDNGTARTIAFDTNYRAIGVTLPTTTVISKTMYLGVIYNSTDSKWDVVGYNIQA</sequence>
<dbReference type="EMBL" id="LR798246">
    <property type="protein sequence ID" value="CAB5216984.1"/>
    <property type="molecule type" value="Genomic_DNA"/>
</dbReference>
<name>A0A6J7WL80_9CAUD</name>
<evidence type="ECO:0008006" key="2">
    <source>
        <dbReference type="Google" id="ProtNLM"/>
    </source>
</evidence>
<accession>A0A6J7WL80</accession>
<proteinExistence type="predicted"/>
<reference evidence="1" key="1">
    <citation type="submission" date="2020-05" db="EMBL/GenBank/DDBJ databases">
        <authorList>
            <person name="Chiriac C."/>
            <person name="Salcher M."/>
            <person name="Ghai R."/>
            <person name="Kavagutti S V."/>
        </authorList>
    </citation>
    <scope>NUCLEOTIDE SEQUENCE</scope>
</reference>
<evidence type="ECO:0000313" key="1">
    <source>
        <dbReference type="EMBL" id="CAB5216984.1"/>
    </source>
</evidence>
<organism evidence="1">
    <name type="scientific">uncultured Caudovirales phage</name>
    <dbReference type="NCBI Taxonomy" id="2100421"/>
    <lineage>
        <taxon>Viruses</taxon>
        <taxon>Duplodnaviria</taxon>
        <taxon>Heunggongvirae</taxon>
        <taxon>Uroviricota</taxon>
        <taxon>Caudoviricetes</taxon>
        <taxon>Peduoviridae</taxon>
        <taxon>Maltschvirus</taxon>
        <taxon>Maltschvirus maltsch</taxon>
    </lineage>
</organism>